<dbReference type="Gene3D" id="3.30.70.1280">
    <property type="entry name" value="SP0830-like domains"/>
    <property type="match status" value="1"/>
</dbReference>
<proteinExistence type="predicted"/>
<reference evidence="1 2" key="1">
    <citation type="submission" date="2019-03" db="EMBL/GenBank/DDBJ databases">
        <title>Sequencing the genomes of 1000 actinobacteria strains.</title>
        <authorList>
            <person name="Klenk H.-P."/>
        </authorList>
    </citation>
    <scope>NUCLEOTIDE SEQUENCE [LARGE SCALE GENOMIC DNA]</scope>
    <source>
        <strain evidence="1 2">DSM 18936</strain>
    </source>
</reference>
<organism evidence="1 2">
    <name type="scientific">Ilumatobacter fluminis</name>
    <dbReference type="NCBI Taxonomy" id="467091"/>
    <lineage>
        <taxon>Bacteria</taxon>
        <taxon>Bacillati</taxon>
        <taxon>Actinomycetota</taxon>
        <taxon>Acidimicrobiia</taxon>
        <taxon>Acidimicrobiales</taxon>
        <taxon>Ilumatobacteraceae</taxon>
        <taxon>Ilumatobacter</taxon>
    </lineage>
</organism>
<dbReference type="OrthoDB" id="9806494at2"/>
<dbReference type="EMBL" id="SOAU01000001">
    <property type="protein sequence ID" value="TDT14843.1"/>
    <property type="molecule type" value="Genomic_DNA"/>
</dbReference>
<dbReference type="Pfam" id="PF08002">
    <property type="entry name" value="DUF1697"/>
    <property type="match status" value="1"/>
</dbReference>
<accession>A0A4R7HXJ3</accession>
<evidence type="ECO:0000313" key="2">
    <source>
        <dbReference type="Proteomes" id="UP000294558"/>
    </source>
</evidence>
<dbReference type="PANTHER" id="PTHR36439:SF1">
    <property type="entry name" value="DUF1697 DOMAIN-CONTAINING PROTEIN"/>
    <property type="match status" value="1"/>
</dbReference>
<dbReference type="InterPro" id="IPR012545">
    <property type="entry name" value="DUF1697"/>
</dbReference>
<evidence type="ECO:0000313" key="1">
    <source>
        <dbReference type="EMBL" id="TDT14843.1"/>
    </source>
</evidence>
<comment type="caution">
    <text evidence="1">The sequence shown here is derived from an EMBL/GenBank/DDBJ whole genome shotgun (WGS) entry which is preliminary data.</text>
</comment>
<dbReference type="SUPFAM" id="SSF160379">
    <property type="entry name" value="SP0830-like"/>
    <property type="match status" value="1"/>
</dbReference>
<keyword evidence="2" id="KW-1185">Reference proteome</keyword>
<protein>
    <submittedName>
        <fullName evidence="1">Uncharacterized protein (DUF1697 family)</fullName>
    </submittedName>
</protein>
<dbReference type="Proteomes" id="UP000294558">
    <property type="component" value="Unassembled WGS sequence"/>
</dbReference>
<gene>
    <name evidence="1" type="ORF">BDK89_0401</name>
</gene>
<name>A0A4R7HXJ3_9ACTN</name>
<dbReference type="PANTHER" id="PTHR36439">
    <property type="entry name" value="BLL4334 PROTEIN"/>
    <property type="match status" value="1"/>
</dbReference>
<dbReference type="AlphaFoldDB" id="A0A4R7HXJ3"/>
<sequence>MWPMPSTSSSTATDVPPIHVAFVRAVMIGREGLHRTVLLDMFERAGATEATSYISTGNVSFRADDAAAVSAAVEADLHELLGRETPLFVRSLDELEGLLDSDPFATEPFDEVYARLVTFFGDEVPPSIELPVEATNGDWSVFAAGPRELFSVTRAWPDRQPNDPGGRIQRIADQPVTTRALGTLERIVAKLVDE</sequence>